<sequence length="119" mass="13452">MLLSDVWEHSTVVLPDFIILIAIMPSFPALSFMVPYCIEYLECNEEGSPSRLEANRTVYGVAINQGIPTRLNGPIKMAPGYKKGLNKMNDKEISTMVEINLAGWTNREHKVFLILFSDF</sequence>
<evidence type="ECO:0000313" key="3">
    <source>
        <dbReference type="Proteomes" id="UP000887013"/>
    </source>
</evidence>
<organism evidence="2 3">
    <name type="scientific">Nephila pilipes</name>
    <name type="common">Giant wood spider</name>
    <name type="synonym">Nephila maculata</name>
    <dbReference type="NCBI Taxonomy" id="299642"/>
    <lineage>
        <taxon>Eukaryota</taxon>
        <taxon>Metazoa</taxon>
        <taxon>Ecdysozoa</taxon>
        <taxon>Arthropoda</taxon>
        <taxon>Chelicerata</taxon>
        <taxon>Arachnida</taxon>
        <taxon>Araneae</taxon>
        <taxon>Araneomorphae</taxon>
        <taxon>Entelegynae</taxon>
        <taxon>Araneoidea</taxon>
        <taxon>Nephilidae</taxon>
        <taxon>Nephila</taxon>
    </lineage>
</organism>
<keyword evidence="1" id="KW-1133">Transmembrane helix</keyword>
<reference evidence="2" key="1">
    <citation type="submission" date="2020-08" db="EMBL/GenBank/DDBJ databases">
        <title>Multicomponent nature underlies the extraordinary mechanical properties of spider dragline silk.</title>
        <authorList>
            <person name="Kono N."/>
            <person name="Nakamura H."/>
            <person name="Mori M."/>
            <person name="Yoshida Y."/>
            <person name="Ohtoshi R."/>
            <person name="Malay A.D."/>
            <person name="Moran D.A.P."/>
            <person name="Tomita M."/>
            <person name="Numata K."/>
            <person name="Arakawa K."/>
        </authorList>
    </citation>
    <scope>NUCLEOTIDE SEQUENCE</scope>
</reference>
<keyword evidence="1" id="KW-0472">Membrane</keyword>
<evidence type="ECO:0000313" key="2">
    <source>
        <dbReference type="EMBL" id="GFT73127.1"/>
    </source>
</evidence>
<gene>
    <name evidence="2" type="ORF">NPIL_397301</name>
</gene>
<proteinExistence type="predicted"/>
<dbReference type="AlphaFoldDB" id="A0A8X6U1R0"/>
<keyword evidence="3" id="KW-1185">Reference proteome</keyword>
<keyword evidence="1" id="KW-0812">Transmembrane</keyword>
<protein>
    <submittedName>
        <fullName evidence="2">Uncharacterized protein</fullName>
    </submittedName>
</protein>
<accession>A0A8X6U1R0</accession>
<dbReference type="Proteomes" id="UP000887013">
    <property type="component" value="Unassembled WGS sequence"/>
</dbReference>
<feature type="transmembrane region" description="Helical" evidence="1">
    <location>
        <begin position="12"/>
        <end position="34"/>
    </location>
</feature>
<name>A0A8X6U1R0_NEPPI</name>
<dbReference type="EMBL" id="BMAW01070414">
    <property type="protein sequence ID" value="GFT73127.1"/>
    <property type="molecule type" value="Genomic_DNA"/>
</dbReference>
<comment type="caution">
    <text evidence="2">The sequence shown here is derived from an EMBL/GenBank/DDBJ whole genome shotgun (WGS) entry which is preliminary data.</text>
</comment>
<evidence type="ECO:0000256" key="1">
    <source>
        <dbReference type="SAM" id="Phobius"/>
    </source>
</evidence>